<evidence type="ECO:0000313" key="2">
    <source>
        <dbReference type="EMBL" id="KAH7353963.1"/>
    </source>
</evidence>
<reference evidence="2" key="1">
    <citation type="journal article" date="2021" name="Nat. Commun.">
        <title>Genetic determinants of endophytism in the Arabidopsis root mycobiome.</title>
        <authorList>
            <person name="Mesny F."/>
            <person name="Miyauchi S."/>
            <person name="Thiergart T."/>
            <person name="Pickel B."/>
            <person name="Atanasova L."/>
            <person name="Karlsson M."/>
            <person name="Huettel B."/>
            <person name="Barry K.W."/>
            <person name="Haridas S."/>
            <person name="Chen C."/>
            <person name="Bauer D."/>
            <person name="Andreopoulos W."/>
            <person name="Pangilinan J."/>
            <person name="LaButti K."/>
            <person name="Riley R."/>
            <person name="Lipzen A."/>
            <person name="Clum A."/>
            <person name="Drula E."/>
            <person name="Henrissat B."/>
            <person name="Kohler A."/>
            <person name="Grigoriev I.V."/>
            <person name="Martin F.M."/>
            <person name="Hacquard S."/>
        </authorList>
    </citation>
    <scope>NUCLEOTIDE SEQUENCE</scope>
    <source>
        <strain evidence="2">MPI-CAGE-AT-0016</strain>
    </source>
</reference>
<evidence type="ECO:0000256" key="1">
    <source>
        <dbReference type="SAM" id="MobiDB-lite"/>
    </source>
</evidence>
<evidence type="ECO:0000313" key="3">
    <source>
        <dbReference type="Proteomes" id="UP000813385"/>
    </source>
</evidence>
<sequence length="1107" mass="123599">MPPPSPPSLPAGDQPMALAIKKKRSVPSTLATMFSRAAGTGAPDRTVNVGFDGSTQAASFRKHLSAFVALHGRVHPPRKSRTGFFSLSDVLRQKIWRLVLDSDDETGNHKPIRLSSRSLYVDVYPADHFKTLDSVLCAARPYLSVSFGIYADVMATVLFTEYFHIVLSPFIGGGYFNPLVREWLPKYGHLMRHVILELDLSRLGFSAQTENMSVASGTKGMDVLIDTFVQTQLKRKDIVNIQKLFLLCRRYYGNRPTSTNMLKSKSSTDVSAPYCPDSALRIVGPLIQLSGLVNSVRVCGFNADYAQFVISQLFDIPMSQDTPFAETKGLIISKVSPWPRMKGQTSYIDIGKGKNEIVLDNHDLPMPLGEDEKQLVSYFDEDFGEPDELSFKQRSVSFTTKLVKSLRELKEKNKESREAKKSKDAEVKELKEPKQTDGAHKTKEANDHKEKARPGTSGGNKAATEEPVKETKKQRNARVRRSMSLGSVPVSATPWKEHEKTSLEKTSTDQTVSRISLRKQVSNFTLRSKASKKSLNTSEINISQGQDSETLIPDVPPIPQQYRDAGYAKPSLTESTTKYGPTVKGTKIETQALLDGPRTPTPTLIPKKSTETPSRLRLFKRTPKKSEQEEPVAQEPKTPAKPAVSFIPRPSTKRPTGSNIDKDQKRMEDQKPVSKVTPQARTAKISTPDTASGSKISAFHAIDQPRFAQDACTREPMSPFQTMSTGSMPPTDEEVSDNLIKPRLRTQQSNMLTTSSKTLTRDELAQSQLRKQLANMKDSSTFIPYRDPSTLPRTRSQQATPLAPGELAMPRPRLQPQETFTLDPGEVYMPRPRTRPQQAAVLDYDEPEIIHDRRQQVTSAYDELDTPRPRPQQMAPHAHSEMIVPRARPQATPTRQATFTNTLTRTYADRSMNPFSSQYTTQARPVLRHAASSIRARDAFTRPTFTFEREPVTQQEQQQRPLRTMRSEAADLRTHPNMESFRMPNHASSFHGRGPHATPLYYHTGRPSTPEAAYEDDSQEETTIDGIDPNRSQYEIIRPSLIPGSGSGRCYAYPAQAVSESSTPTGTSGRQYQEGITPSRNPFLPSSNRGASERGQPIAEDEDSEFF</sequence>
<proteinExistence type="predicted"/>
<organism evidence="2 3">
    <name type="scientific">Plectosphaerella cucumerina</name>
    <dbReference type="NCBI Taxonomy" id="40658"/>
    <lineage>
        <taxon>Eukaryota</taxon>
        <taxon>Fungi</taxon>
        <taxon>Dikarya</taxon>
        <taxon>Ascomycota</taxon>
        <taxon>Pezizomycotina</taxon>
        <taxon>Sordariomycetes</taxon>
        <taxon>Hypocreomycetidae</taxon>
        <taxon>Glomerellales</taxon>
        <taxon>Plectosphaerellaceae</taxon>
        <taxon>Plectosphaerella</taxon>
    </lineage>
</organism>
<feature type="compositionally biased region" description="Polar residues" evidence="1">
    <location>
        <begin position="1058"/>
        <end position="1090"/>
    </location>
</feature>
<protein>
    <submittedName>
        <fullName evidence="2">Uncharacterized protein</fullName>
    </submittedName>
</protein>
<dbReference type="OrthoDB" id="4776573at2759"/>
<gene>
    <name evidence="2" type="ORF">B0T11DRAFT_357288</name>
</gene>
<feature type="compositionally biased region" description="Polar residues" evidence="1">
    <location>
        <begin position="676"/>
        <end position="692"/>
    </location>
</feature>
<name>A0A8K0X1U8_9PEZI</name>
<accession>A0A8K0X1U8</accession>
<feature type="region of interest" description="Disordered" evidence="1">
    <location>
        <begin position="780"/>
        <end position="799"/>
    </location>
</feature>
<dbReference type="EMBL" id="JAGPXD010000005">
    <property type="protein sequence ID" value="KAH7353963.1"/>
    <property type="molecule type" value="Genomic_DNA"/>
</dbReference>
<feature type="region of interest" description="Disordered" evidence="1">
    <location>
        <begin position="410"/>
        <end position="512"/>
    </location>
</feature>
<comment type="caution">
    <text evidence="2">The sequence shown here is derived from an EMBL/GenBank/DDBJ whole genome shotgun (WGS) entry which is preliminary data.</text>
</comment>
<keyword evidence="3" id="KW-1185">Reference proteome</keyword>
<feature type="region of interest" description="Disordered" evidence="1">
    <location>
        <begin position="988"/>
        <end position="1026"/>
    </location>
</feature>
<feature type="region of interest" description="Disordered" evidence="1">
    <location>
        <begin position="528"/>
        <end position="692"/>
    </location>
</feature>
<feature type="compositionally biased region" description="Basic and acidic residues" evidence="1">
    <location>
        <begin position="463"/>
        <end position="473"/>
    </location>
</feature>
<feature type="compositionally biased region" description="Acidic residues" evidence="1">
    <location>
        <begin position="1013"/>
        <end position="1023"/>
    </location>
</feature>
<feature type="compositionally biased region" description="Basic and acidic residues" evidence="1">
    <location>
        <begin position="495"/>
        <end position="507"/>
    </location>
</feature>
<dbReference type="AlphaFoldDB" id="A0A8K0X1U8"/>
<feature type="compositionally biased region" description="Basic and acidic residues" evidence="1">
    <location>
        <begin position="410"/>
        <end position="453"/>
    </location>
</feature>
<feature type="compositionally biased region" description="Basic and acidic residues" evidence="1">
    <location>
        <begin position="660"/>
        <end position="672"/>
    </location>
</feature>
<feature type="region of interest" description="Disordered" evidence="1">
    <location>
        <begin position="1057"/>
        <end position="1107"/>
    </location>
</feature>
<dbReference type="Proteomes" id="UP000813385">
    <property type="component" value="Unassembled WGS sequence"/>
</dbReference>
<feature type="compositionally biased region" description="Polar residues" evidence="1">
    <location>
        <begin position="528"/>
        <end position="549"/>
    </location>
</feature>